<keyword evidence="5" id="KW-1185">Reference proteome</keyword>
<dbReference type="AlphaFoldDB" id="A0A561TXW0"/>
<dbReference type="OrthoDB" id="6978112at2"/>
<evidence type="ECO:0000313" key="4">
    <source>
        <dbReference type="Proteomes" id="UP000318186"/>
    </source>
</evidence>
<evidence type="ECO:0000259" key="1">
    <source>
        <dbReference type="PROSITE" id="PS50075"/>
    </source>
</evidence>
<dbReference type="InterPro" id="IPR009081">
    <property type="entry name" value="PP-bd_ACP"/>
</dbReference>
<dbReference type="InterPro" id="IPR036736">
    <property type="entry name" value="ACP-like_sf"/>
</dbReference>
<dbReference type="RefSeq" id="WP_145767806.1">
    <property type="nucleotide sequence ID" value="NZ_CP109114.1"/>
</dbReference>
<dbReference type="Proteomes" id="UP001330827">
    <property type="component" value="Chromosome"/>
</dbReference>
<dbReference type="Pfam" id="PF00550">
    <property type="entry name" value="PP-binding"/>
    <property type="match status" value="1"/>
</dbReference>
<protein>
    <submittedName>
        <fullName evidence="2">Acyl carrier protein</fullName>
    </submittedName>
</protein>
<evidence type="ECO:0000313" key="2">
    <source>
        <dbReference type="EMBL" id="TWF91945.1"/>
    </source>
</evidence>
<evidence type="ECO:0000313" key="3">
    <source>
        <dbReference type="EMBL" id="WSC17380.1"/>
    </source>
</evidence>
<name>A0A561TXW0_9ACTN</name>
<gene>
    <name evidence="2" type="ORF">FHX80_12262</name>
    <name evidence="3" type="ORF">OIE64_34230</name>
</gene>
<dbReference type="PROSITE" id="PS50075">
    <property type="entry name" value="CARRIER"/>
    <property type="match status" value="1"/>
</dbReference>
<evidence type="ECO:0000313" key="5">
    <source>
        <dbReference type="Proteomes" id="UP001330827"/>
    </source>
</evidence>
<dbReference type="Proteomes" id="UP000318186">
    <property type="component" value="Unassembled WGS sequence"/>
</dbReference>
<accession>A0A561TXW0</accession>
<feature type="domain" description="Carrier" evidence="1">
    <location>
        <begin position="2"/>
        <end position="76"/>
    </location>
</feature>
<sequence>MSAIHPTITEVLSRTFRVPVAEILPESTMESLDMDSLAVAEFAVVMREAVGVELDPGTLHRDTSLAGLTEFLRASAGSEAPVGTAR</sequence>
<organism evidence="2 4">
    <name type="scientific">Streptomyces brevispora</name>
    <dbReference type="NCBI Taxonomy" id="887462"/>
    <lineage>
        <taxon>Bacteria</taxon>
        <taxon>Bacillati</taxon>
        <taxon>Actinomycetota</taxon>
        <taxon>Actinomycetes</taxon>
        <taxon>Kitasatosporales</taxon>
        <taxon>Streptomycetaceae</taxon>
        <taxon>Streptomyces</taxon>
    </lineage>
</organism>
<dbReference type="Gene3D" id="1.10.1200.10">
    <property type="entry name" value="ACP-like"/>
    <property type="match status" value="1"/>
</dbReference>
<reference evidence="2 4" key="1">
    <citation type="submission" date="2019-06" db="EMBL/GenBank/DDBJ databases">
        <title>Sequencing the genomes of 1000 actinobacteria strains.</title>
        <authorList>
            <person name="Klenk H.-P."/>
        </authorList>
    </citation>
    <scope>NUCLEOTIDE SEQUENCE [LARGE SCALE GENOMIC DNA]</scope>
    <source>
        <strain evidence="2 4">DSM 42059</strain>
    </source>
</reference>
<dbReference type="SUPFAM" id="SSF47336">
    <property type="entry name" value="ACP-like"/>
    <property type="match status" value="1"/>
</dbReference>
<dbReference type="EMBL" id="VIWW01000002">
    <property type="protein sequence ID" value="TWF91945.1"/>
    <property type="molecule type" value="Genomic_DNA"/>
</dbReference>
<proteinExistence type="predicted"/>
<dbReference type="EMBL" id="CP109114">
    <property type="protein sequence ID" value="WSC17380.1"/>
    <property type="molecule type" value="Genomic_DNA"/>
</dbReference>
<reference evidence="3 5" key="2">
    <citation type="submission" date="2022-10" db="EMBL/GenBank/DDBJ databases">
        <title>The complete genomes of actinobacterial strains from the NBC collection.</title>
        <authorList>
            <person name="Joergensen T.S."/>
            <person name="Alvarez Arevalo M."/>
            <person name="Sterndorff E.B."/>
            <person name="Faurdal D."/>
            <person name="Vuksanovic O."/>
            <person name="Mourched A.-S."/>
            <person name="Charusanti P."/>
            <person name="Shaw S."/>
            <person name="Blin K."/>
            <person name="Weber T."/>
        </authorList>
    </citation>
    <scope>NUCLEOTIDE SEQUENCE [LARGE SCALE GENOMIC DNA]</scope>
    <source>
        <strain evidence="3 5">NBC 01769</strain>
    </source>
</reference>